<accession>G0MQF7</accession>
<dbReference type="Proteomes" id="UP000008068">
    <property type="component" value="Unassembled WGS sequence"/>
</dbReference>
<feature type="domain" description="WASH complex subunit 7 central" evidence="1">
    <location>
        <begin position="538"/>
        <end position="902"/>
    </location>
</feature>
<evidence type="ECO:0000259" key="1">
    <source>
        <dbReference type="Pfam" id="PF14744"/>
    </source>
</evidence>
<dbReference type="PANTHER" id="PTHR31409">
    <property type="entry name" value="WASH COMPLEX SUBUNIT 4"/>
    <property type="match status" value="1"/>
</dbReference>
<feature type="domain" description="WASH complex subunit 7 C-terminal" evidence="2">
    <location>
        <begin position="941"/>
        <end position="1084"/>
    </location>
</feature>
<evidence type="ECO:0000313" key="4">
    <source>
        <dbReference type="Proteomes" id="UP000008068"/>
    </source>
</evidence>
<organism evidence="4">
    <name type="scientific">Caenorhabditis brenneri</name>
    <name type="common">Nematode worm</name>
    <dbReference type="NCBI Taxonomy" id="135651"/>
    <lineage>
        <taxon>Eukaryota</taxon>
        <taxon>Metazoa</taxon>
        <taxon>Ecdysozoa</taxon>
        <taxon>Nematoda</taxon>
        <taxon>Chromadorea</taxon>
        <taxon>Rhabditida</taxon>
        <taxon>Rhabditina</taxon>
        <taxon>Rhabditomorpha</taxon>
        <taxon>Rhabditoidea</taxon>
        <taxon>Rhabditidae</taxon>
        <taxon>Peloderinae</taxon>
        <taxon>Caenorhabditis</taxon>
    </lineage>
</organism>
<dbReference type="OMA" id="TFLHDEH"/>
<protein>
    <submittedName>
        <fullName evidence="3">Uncharacterized protein</fullName>
    </submittedName>
</protein>
<dbReference type="STRING" id="135651.G0MQF7"/>
<reference evidence="4" key="1">
    <citation type="submission" date="2011-07" db="EMBL/GenBank/DDBJ databases">
        <authorList>
            <consortium name="Caenorhabditis brenneri Sequencing and Analysis Consortium"/>
            <person name="Wilson R.K."/>
        </authorList>
    </citation>
    <scope>NUCLEOTIDE SEQUENCE [LARGE SCALE GENOMIC DNA]</scope>
    <source>
        <strain evidence="4">PB2801</strain>
    </source>
</reference>
<evidence type="ECO:0000313" key="3">
    <source>
        <dbReference type="EMBL" id="EGT40989.1"/>
    </source>
</evidence>
<dbReference type="FunCoup" id="G0MQF7">
    <property type="interactions" value="3341"/>
</dbReference>
<dbReference type="EMBL" id="GL379806">
    <property type="protein sequence ID" value="EGT40989.1"/>
    <property type="molecule type" value="Genomic_DNA"/>
</dbReference>
<keyword evidence="4" id="KW-1185">Reference proteome</keyword>
<dbReference type="eggNOG" id="KOG3578">
    <property type="taxonomic scope" value="Eukaryota"/>
</dbReference>
<dbReference type="AlphaFoldDB" id="G0MQF7"/>
<dbReference type="InParanoid" id="G0MQF7"/>
<dbReference type="Pfam" id="PF14744">
    <property type="entry name" value="WASH-7_mid"/>
    <property type="match status" value="1"/>
</dbReference>
<sequence>MTENGAEPTVEQALEAKEEVRKEQQELMDELTEHDHITRFFKNKCFAFADEADQTAAISSLINCEDKFVEAYMVTVGKVYQESRKRVCQHYKNLQTMYLFLTAEESLLDTDGHRINNLVGFCGSMYNTLIRLRNEALTLCEAIRQIKTSQISRKIKKHFEYEFTPDQRRAYDEGTKSQEDAQSMILKGNCFRTLYESAGGEMDCSNKFANEMRDAILDLLAAYQRGVDQNNRDENFFCGITALTVYYFHHFHNYVDMSLFRKVTEAAAAIPEHRMLGEQSFSPLHFLKKECYSKMNPRMDKLAKSINHWMMIMGKGRGTVNMEKEIKDYCGYADTWKAEFLEKKKSQTESIARLSQWGLDITELFLKCVRIMENLTKNVYSLIKLKNSGRPEHEMDRASAYAILTAIETVKKLEFFVLDNWGTMEEGLFLARQQWRKQLLRILSEARKCYIASKNKNTGVIEAATKRSFYHIAEAQCVNEMIASRTVVLGLAYEIGRLETHVQNTDRKVVQQLMARLEQINSPRQLMNKACYTGLLMGHEWLPHLYFDSIVYRKPQVDSIEAFCSCLGGFVEGAKETGQSVSMITKLKKTVDLTLIEKVAAQMDMDLRILGNSNIPVGDLVKADVNNKDLEYIGYLIKVVKKFQVGTTVVYIKESLRTLLEDKWYAMEILAPNNAKIYTRMQQLAKLKYDLELLDPDLPQADADETVAILDLLQNFSHFCSNYNFFAQGYMFIEKASDSKRLHCIRMSDLKTAIRKHGVGILPTAVNSAYRIIRNKVQTFLEFLSEDTVRYQIQKYLHEMEANKSTPDAKKKPHYKVSWAATVLKNLSKQNALMGPIITMPGQKPGTSVTEDGTEVTNDDLVYTYFDRFRLLITQIGNAISMVRMLCQAARENHYDRQDLFPLIKKHMEDLESTSRGQIYTSNRSYPVNVPRMHATYRLGLVKEMFERVAEHRNYTKMMCVEFKSLMFASKLNEDKIDVLDYFHGIIPALSLSHVQYMMAHENRVKKIYAMKHNKDLVVTDDGCAAGIAFLLHIMDGWDAFFKMNWFDTYTALKEQELRTQSESREYTQSVQLKTERLTTELKILNNFKMNFGIQHTIFTMS</sequence>
<dbReference type="Pfam" id="PF14746">
    <property type="entry name" value="WASH-7_C"/>
    <property type="match status" value="1"/>
</dbReference>
<dbReference type="GO" id="GO:0071203">
    <property type="term" value="C:WASH complex"/>
    <property type="evidence" value="ECO:0007669"/>
    <property type="project" value="InterPro"/>
</dbReference>
<proteinExistence type="predicted"/>
<dbReference type="OrthoDB" id="10261210at2759"/>
<dbReference type="InterPro" id="IPR028283">
    <property type="entry name" value="WASH-7_C"/>
</dbReference>
<evidence type="ECO:0000259" key="2">
    <source>
        <dbReference type="Pfam" id="PF14746"/>
    </source>
</evidence>
<name>G0MQF7_CAEBE</name>
<dbReference type="InterPro" id="IPR027307">
    <property type="entry name" value="WASH7"/>
</dbReference>
<dbReference type="GO" id="GO:0007032">
    <property type="term" value="P:endosome organization"/>
    <property type="evidence" value="ECO:0007669"/>
    <property type="project" value="TreeGrafter"/>
</dbReference>
<dbReference type="GO" id="GO:0016197">
    <property type="term" value="P:endosomal transport"/>
    <property type="evidence" value="ECO:0007669"/>
    <property type="project" value="TreeGrafter"/>
</dbReference>
<gene>
    <name evidence="3" type="ORF">CAEBREN_22104</name>
</gene>
<dbReference type="PANTHER" id="PTHR31409:SF0">
    <property type="entry name" value="WASH COMPLEX SUBUNIT 4"/>
    <property type="match status" value="1"/>
</dbReference>
<dbReference type="HOGENOM" id="CLU_285484_0_0_1"/>
<dbReference type="InterPro" id="IPR028282">
    <property type="entry name" value="WASH-7_central"/>
</dbReference>
<dbReference type="GO" id="GO:0005768">
    <property type="term" value="C:endosome"/>
    <property type="evidence" value="ECO:0007669"/>
    <property type="project" value="TreeGrafter"/>
</dbReference>